<accession>A0ABR2MHR5</accession>
<organism evidence="1 2">
    <name type="scientific">Platanthera guangdongensis</name>
    <dbReference type="NCBI Taxonomy" id="2320717"/>
    <lineage>
        <taxon>Eukaryota</taxon>
        <taxon>Viridiplantae</taxon>
        <taxon>Streptophyta</taxon>
        <taxon>Embryophyta</taxon>
        <taxon>Tracheophyta</taxon>
        <taxon>Spermatophyta</taxon>
        <taxon>Magnoliopsida</taxon>
        <taxon>Liliopsida</taxon>
        <taxon>Asparagales</taxon>
        <taxon>Orchidaceae</taxon>
        <taxon>Orchidoideae</taxon>
        <taxon>Orchideae</taxon>
        <taxon>Orchidinae</taxon>
        <taxon>Platanthera</taxon>
    </lineage>
</organism>
<evidence type="ECO:0008006" key="3">
    <source>
        <dbReference type="Google" id="ProtNLM"/>
    </source>
</evidence>
<gene>
    <name evidence="1" type="ORF">KSP40_PGU000724</name>
</gene>
<sequence length="129" mass="14274">MPPKVRKVRGSSPVPLSIVLVQPWIRISADDVEEVLKLSYSRPGAAVMFFRWSDTWLQNRHSPYSWNLVVDLLRKNLLLEAMWDAVRSMHSEGFISLAKFASIFSSLASAGRPADALAGFGALAPHGIP</sequence>
<dbReference type="EMBL" id="JBBWWR010000007">
    <property type="protein sequence ID" value="KAK8963689.1"/>
    <property type="molecule type" value="Genomic_DNA"/>
</dbReference>
<protein>
    <recommendedName>
        <fullName evidence="3">Pentatricopeptide repeat-containing protein</fullName>
    </recommendedName>
</protein>
<evidence type="ECO:0000313" key="1">
    <source>
        <dbReference type="EMBL" id="KAK8963689.1"/>
    </source>
</evidence>
<name>A0ABR2MHR5_9ASPA</name>
<comment type="caution">
    <text evidence="1">The sequence shown here is derived from an EMBL/GenBank/DDBJ whole genome shotgun (WGS) entry which is preliminary data.</text>
</comment>
<evidence type="ECO:0000313" key="2">
    <source>
        <dbReference type="Proteomes" id="UP001412067"/>
    </source>
</evidence>
<dbReference type="Proteomes" id="UP001412067">
    <property type="component" value="Unassembled WGS sequence"/>
</dbReference>
<proteinExistence type="predicted"/>
<reference evidence="1 2" key="1">
    <citation type="journal article" date="2022" name="Nat. Plants">
        <title>Genomes of leafy and leafless Platanthera orchids illuminate the evolution of mycoheterotrophy.</title>
        <authorList>
            <person name="Li M.H."/>
            <person name="Liu K.W."/>
            <person name="Li Z."/>
            <person name="Lu H.C."/>
            <person name="Ye Q.L."/>
            <person name="Zhang D."/>
            <person name="Wang J.Y."/>
            <person name="Li Y.F."/>
            <person name="Zhong Z.M."/>
            <person name="Liu X."/>
            <person name="Yu X."/>
            <person name="Liu D.K."/>
            <person name="Tu X.D."/>
            <person name="Liu B."/>
            <person name="Hao Y."/>
            <person name="Liao X.Y."/>
            <person name="Jiang Y.T."/>
            <person name="Sun W.H."/>
            <person name="Chen J."/>
            <person name="Chen Y.Q."/>
            <person name="Ai Y."/>
            <person name="Zhai J.W."/>
            <person name="Wu S.S."/>
            <person name="Zhou Z."/>
            <person name="Hsiao Y.Y."/>
            <person name="Wu W.L."/>
            <person name="Chen Y.Y."/>
            <person name="Lin Y.F."/>
            <person name="Hsu J.L."/>
            <person name="Li C.Y."/>
            <person name="Wang Z.W."/>
            <person name="Zhao X."/>
            <person name="Zhong W.Y."/>
            <person name="Ma X.K."/>
            <person name="Ma L."/>
            <person name="Huang J."/>
            <person name="Chen G.Z."/>
            <person name="Huang M.Z."/>
            <person name="Huang L."/>
            <person name="Peng D.H."/>
            <person name="Luo Y.B."/>
            <person name="Zou S.Q."/>
            <person name="Chen S.P."/>
            <person name="Lan S."/>
            <person name="Tsai W.C."/>
            <person name="Van de Peer Y."/>
            <person name="Liu Z.J."/>
        </authorList>
    </citation>
    <scope>NUCLEOTIDE SEQUENCE [LARGE SCALE GENOMIC DNA]</scope>
    <source>
        <strain evidence="1">Lor288</strain>
    </source>
</reference>
<keyword evidence="2" id="KW-1185">Reference proteome</keyword>